<dbReference type="InterPro" id="IPR004244">
    <property type="entry name" value="Transposase_22"/>
</dbReference>
<evidence type="ECO:0000313" key="2">
    <source>
        <dbReference type="Proteomes" id="UP000694892"/>
    </source>
</evidence>
<dbReference type="Proteomes" id="UP000694892">
    <property type="component" value="Chromosome 7L"/>
</dbReference>
<proteinExistence type="predicted"/>
<organism evidence="1 2">
    <name type="scientific">Xenopus laevis</name>
    <name type="common">African clawed frog</name>
    <dbReference type="NCBI Taxonomy" id="8355"/>
    <lineage>
        <taxon>Eukaryota</taxon>
        <taxon>Metazoa</taxon>
        <taxon>Chordata</taxon>
        <taxon>Craniata</taxon>
        <taxon>Vertebrata</taxon>
        <taxon>Euteleostomi</taxon>
        <taxon>Amphibia</taxon>
        <taxon>Batrachia</taxon>
        <taxon>Anura</taxon>
        <taxon>Pipoidea</taxon>
        <taxon>Pipidae</taxon>
        <taxon>Xenopodinae</taxon>
        <taxon>Xenopus</taxon>
        <taxon>Xenopus</taxon>
    </lineage>
</organism>
<sequence>MQLMSRMHNKTDLQNWGTDLKQAKHTETAAAVRNTLDDLEVRITHNGTATGMNSKTIQKHVQAILDLRHHTNDLENRSRHCKIHISGVPESEPNEELRDMATKLFLEVLNKKDPPNIEIERIHRVGAQRGYIPRDILCCLVRFEVKEQVLQKACTIDGIHFEDNVINLYQDLSASTITQHRLLKPLTLVMQGKSISYKRGFPFALLAHKGGKLMCSVVRQISYNSANNWTLDQLN</sequence>
<dbReference type="EMBL" id="CM004478">
    <property type="protein sequence ID" value="OCT72567.1"/>
    <property type="molecule type" value="Genomic_DNA"/>
</dbReference>
<evidence type="ECO:0008006" key="3">
    <source>
        <dbReference type="Google" id="ProtNLM"/>
    </source>
</evidence>
<evidence type="ECO:0000313" key="1">
    <source>
        <dbReference type="EMBL" id="OCT72567.1"/>
    </source>
</evidence>
<protein>
    <recommendedName>
        <fullName evidence="3">L1 transposable element RRM domain-containing protein</fullName>
    </recommendedName>
</protein>
<dbReference type="Gene3D" id="3.30.70.1820">
    <property type="entry name" value="L1 transposable element, RRM domain"/>
    <property type="match status" value="1"/>
</dbReference>
<reference evidence="2" key="1">
    <citation type="journal article" date="2016" name="Nature">
        <title>Genome evolution in the allotetraploid frog Xenopus laevis.</title>
        <authorList>
            <person name="Session A.M."/>
            <person name="Uno Y."/>
            <person name="Kwon T."/>
            <person name="Chapman J.A."/>
            <person name="Toyoda A."/>
            <person name="Takahashi S."/>
            <person name="Fukui A."/>
            <person name="Hikosaka A."/>
            <person name="Suzuki A."/>
            <person name="Kondo M."/>
            <person name="van Heeringen S.J."/>
            <person name="Quigley I."/>
            <person name="Heinz S."/>
            <person name="Ogino H."/>
            <person name="Ochi H."/>
            <person name="Hellsten U."/>
            <person name="Lyons J.B."/>
            <person name="Simakov O."/>
            <person name="Putnam N."/>
            <person name="Stites J."/>
            <person name="Kuroki Y."/>
            <person name="Tanaka T."/>
            <person name="Michiue T."/>
            <person name="Watanabe M."/>
            <person name="Bogdanovic O."/>
            <person name="Lister R."/>
            <person name="Georgiou G."/>
            <person name="Paranjpe S.S."/>
            <person name="van Kruijsbergen I."/>
            <person name="Shu S."/>
            <person name="Carlson J."/>
            <person name="Kinoshita T."/>
            <person name="Ohta Y."/>
            <person name="Mawaribuchi S."/>
            <person name="Jenkins J."/>
            <person name="Grimwood J."/>
            <person name="Schmutz J."/>
            <person name="Mitros T."/>
            <person name="Mozaffari S.V."/>
            <person name="Suzuki Y."/>
            <person name="Haramoto Y."/>
            <person name="Yamamoto T.S."/>
            <person name="Takagi C."/>
            <person name="Heald R."/>
            <person name="Miller K."/>
            <person name="Haudenschild C."/>
            <person name="Kitzman J."/>
            <person name="Nakayama T."/>
            <person name="Izutsu Y."/>
            <person name="Robert J."/>
            <person name="Fortriede J."/>
            <person name="Burns K."/>
            <person name="Lotay V."/>
            <person name="Karimi K."/>
            <person name="Yasuoka Y."/>
            <person name="Dichmann D.S."/>
            <person name="Flajnik M.F."/>
            <person name="Houston D.W."/>
            <person name="Shendure J."/>
            <person name="DuPasquier L."/>
            <person name="Vize P.D."/>
            <person name="Zorn A.M."/>
            <person name="Ito M."/>
            <person name="Marcotte E.M."/>
            <person name="Wallingford J.B."/>
            <person name="Ito Y."/>
            <person name="Asashima M."/>
            <person name="Ueno N."/>
            <person name="Matsuda Y."/>
            <person name="Veenstra G.J."/>
            <person name="Fujiyama A."/>
            <person name="Harland R.M."/>
            <person name="Taira M."/>
            <person name="Rokhsar D.S."/>
        </authorList>
    </citation>
    <scope>NUCLEOTIDE SEQUENCE [LARGE SCALE GENOMIC DNA]</scope>
    <source>
        <strain evidence="2">J</strain>
    </source>
</reference>
<dbReference type="PANTHER" id="PTHR11505">
    <property type="entry name" value="L1 TRANSPOSABLE ELEMENT-RELATED"/>
    <property type="match status" value="1"/>
</dbReference>
<dbReference type="AlphaFoldDB" id="A0A974CGH0"/>
<accession>A0A974CGH0</accession>
<name>A0A974CGH0_XENLA</name>
<gene>
    <name evidence="1" type="ORF">XELAEV_18035547mg</name>
</gene>